<dbReference type="InterPro" id="IPR008962">
    <property type="entry name" value="PapD-like_sf"/>
</dbReference>
<reference evidence="8 9" key="1">
    <citation type="submission" date="2014-03" db="EMBL/GenBank/DDBJ databases">
        <title>Draft genome of the hookworm Oesophagostomum dentatum.</title>
        <authorList>
            <person name="Mitreva M."/>
        </authorList>
    </citation>
    <scope>NUCLEOTIDE SEQUENCE [LARGE SCALE GENOMIC DNA]</scope>
    <source>
        <strain evidence="8 9">OD-Hann</strain>
    </source>
</reference>
<evidence type="ECO:0000313" key="9">
    <source>
        <dbReference type="Proteomes" id="UP000053660"/>
    </source>
</evidence>
<keyword evidence="9" id="KW-1185">Reference proteome</keyword>
<keyword evidence="4" id="KW-0966">Cell projection</keyword>
<evidence type="ECO:0000256" key="1">
    <source>
        <dbReference type="ARBA" id="ARBA00004245"/>
    </source>
</evidence>
<keyword evidence="3" id="KW-0206">Cytoskeleton</keyword>
<gene>
    <name evidence="8" type="ORF">OESDEN_07132</name>
</gene>
<evidence type="ECO:0000256" key="5">
    <source>
        <dbReference type="ARBA" id="ARBA00037744"/>
    </source>
</evidence>
<dbReference type="Gene3D" id="2.60.40.10">
    <property type="entry name" value="Immunoglobulins"/>
    <property type="match status" value="1"/>
</dbReference>
<protein>
    <recommendedName>
        <fullName evidence="7">MSP domain-containing protein</fullName>
    </recommendedName>
</protein>
<sequence>MAGIPFSDIHTQPVGKIVFNASYDDKHTYHIKIANASACRMGWAIKTTSLRRLGIDRTCCVLDPKRPPL</sequence>
<dbReference type="PANTHER" id="PTHR22920">
    <property type="entry name" value="MAJOR SPERM PROTEIN"/>
    <property type="match status" value="1"/>
</dbReference>
<comment type="subcellular location">
    <subcellularLocation>
        <location evidence="6">Cell projection</location>
        <location evidence="6">Pseudopodium</location>
    </subcellularLocation>
    <subcellularLocation>
        <location evidence="1">Cytoplasm</location>
        <location evidence="1">Cytoskeleton</location>
    </subcellularLocation>
</comment>
<dbReference type="Pfam" id="PF00635">
    <property type="entry name" value="Motile_Sperm"/>
    <property type="match status" value="1"/>
</dbReference>
<dbReference type="PROSITE" id="PS50202">
    <property type="entry name" value="MSP"/>
    <property type="match status" value="1"/>
</dbReference>
<dbReference type="EMBL" id="KN551023">
    <property type="protein sequence ID" value="KHJ92967.1"/>
    <property type="molecule type" value="Genomic_DNA"/>
</dbReference>
<dbReference type="Proteomes" id="UP000053660">
    <property type="component" value="Unassembled WGS sequence"/>
</dbReference>
<dbReference type="InterPro" id="IPR013783">
    <property type="entry name" value="Ig-like_fold"/>
</dbReference>
<evidence type="ECO:0000259" key="7">
    <source>
        <dbReference type="PROSITE" id="PS50202"/>
    </source>
</evidence>
<dbReference type="SUPFAM" id="SSF49354">
    <property type="entry name" value="PapD-like"/>
    <property type="match status" value="1"/>
</dbReference>
<dbReference type="GO" id="GO:0031143">
    <property type="term" value="C:pseudopodium"/>
    <property type="evidence" value="ECO:0007669"/>
    <property type="project" value="UniProtKB-SubCell"/>
</dbReference>
<keyword evidence="2" id="KW-0963">Cytoplasm</keyword>
<evidence type="ECO:0000256" key="3">
    <source>
        <dbReference type="ARBA" id="ARBA00023212"/>
    </source>
</evidence>
<feature type="domain" description="MSP" evidence="7">
    <location>
        <begin position="8"/>
        <end position="69"/>
    </location>
</feature>
<dbReference type="PANTHER" id="PTHR22920:SF7">
    <property type="entry name" value="MSP DOMAIN-CONTAINING PROTEIN-RELATED"/>
    <property type="match status" value="1"/>
</dbReference>
<accession>A0A0B1TAY6</accession>
<dbReference type="InterPro" id="IPR051155">
    <property type="entry name" value="Nematode_MSP"/>
</dbReference>
<evidence type="ECO:0000313" key="8">
    <source>
        <dbReference type="EMBL" id="KHJ92967.1"/>
    </source>
</evidence>
<dbReference type="AlphaFoldDB" id="A0A0B1TAY6"/>
<evidence type="ECO:0000256" key="4">
    <source>
        <dbReference type="ARBA" id="ARBA00023273"/>
    </source>
</evidence>
<name>A0A0B1TAY6_OESDE</name>
<proteinExistence type="predicted"/>
<comment type="function">
    <text evidence="5">Central component in molecular interactions underlying sperm crawling. Forms an extensive filament system that extends from sperm villipoda, along the leading edge of the pseudopod.</text>
</comment>
<dbReference type="InterPro" id="IPR000535">
    <property type="entry name" value="MSP_dom"/>
</dbReference>
<evidence type="ECO:0000256" key="2">
    <source>
        <dbReference type="ARBA" id="ARBA00022490"/>
    </source>
</evidence>
<organism evidence="8 9">
    <name type="scientific">Oesophagostomum dentatum</name>
    <name type="common">Nodular worm</name>
    <dbReference type="NCBI Taxonomy" id="61180"/>
    <lineage>
        <taxon>Eukaryota</taxon>
        <taxon>Metazoa</taxon>
        <taxon>Ecdysozoa</taxon>
        <taxon>Nematoda</taxon>
        <taxon>Chromadorea</taxon>
        <taxon>Rhabditida</taxon>
        <taxon>Rhabditina</taxon>
        <taxon>Rhabditomorpha</taxon>
        <taxon>Strongyloidea</taxon>
        <taxon>Strongylidae</taxon>
        <taxon>Oesophagostomum</taxon>
    </lineage>
</organism>
<evidence type="ECO:0000256" key="6">
    <source>
        <dbReference type="ARBA" id="ARBA00037818"/>
    </source>
</evidence>
<dbReference type="GO" id="GO:0005856">
    <property type="term" value="C:cytoskeleton"/>
    <property type="evidence" value="ECO:0007669"/>
    <property type="project" value="UniProtKB-SubCell"/>
</dbReference>
<dbReference type="OrthoDB" id="5918453at2759"/>